<keyword evidence="4" id="KW-0067">ATP-binding</keyword>
<dbReference type="GO" id="GO:0003677">
    <property type="term" value="F:DNA binding"/>
    <property type="evidence" value="ECO:0007669"/>
    <property type="project" value="InterPro"/>
</dbReference>
<dbReference type="GO" id="GO:0016787">
    <property type="term" value="F:hydrolase activity"/>
    <property type="evidence" value="ECO:0007669"/>
    <property type="project" value="UniProtKB-KW"/>
</dbReference>
<dbReference type="EMBL" id="CP000493">
    <property type="protein sequence ID" value="ABM81111.1"/>
    <property type="molecule type" value="Genomic_DNA"/>
</dbReference>
<dbReference type="KEGG" id="hbu:Hbut_1281"/>
<evidence type="ECO:0000259" key="5">
    <source>
        <dbReference type="PROSITE" id="PS51192"/>
    </source>
</evidence>
<organism evidence="7 8">
    <name type="scientific">Hyperthermus butylicus (strain DSM 5456 / JCM 9403 / PLM1-5)</name>
    <dbReference type="NCBI Taxonomy" id="415426"/>
    <lineage>
        <taxon>Archaea</taxon>
        <taxon>Thermoproteota</taxon>
        <taxon>Thermoprotei</taxon>
        <taxon>Desulfurococcales</taxon>
        <taxon>Pyrodictiaceae</taxon>
        <taxon>Hyperthermus</taxon>
    </lineage>
</organism>
<reference evidence="7 8" key="1">
    <citation type="journal article" date="2007" name="Archaea">
        <title>The genome of Hyperthermus butylicus: a sulfur-reducing, peptide fermenting, neutrophilic Crenarchaeote growing up to 108 degrees C.</title>
        <authorList>
            <person name="Brugger K."/>
            <person name="Chen L."/>
            <person name="Stark M."/>
            <person name="Zibat A."/>
            <person name="Redder P."/>
            <person name="Ruepp A."/>
            <person name="Awayez M."/>
            <person name="She Q."/>
            <person name="Garrett R.A."/>
            <person name="Klenk H.P."/>
        </authorList>
    </citation>
    <scope>NUCLEOTIDE SEQUENCE [LARGE SCALE GENOMIC DNA]</scope>
    <source>
        <strain evidence="8">DSM 5456 / JCM 9403 / PLM1-5</strain>
    </source>
</reference>
<dbReference type="AlphaFoldDB" id="A2BMA0"/>
<keyword evidence="2" id="KW-0378">Hydrolase</keyword>
<evidence type="ECO:0000313" key="7">
    <source>
        <dbReference type="EMBL" id="ABM81111.1"/>
    </source>
</evidence>
<dbReference type="PANTHER" id="PTHR11274">
    <property type="entry name" value="RAD25/XP-B DNA REPAIR HELICASE"/>
    <property type="match status" value="1"/>
</dbReference>
<dbReference type="OrthoDB" id="11644at2157"/>
<sequence>MKVRFRICKWLSREEFLEIVSFADYVGRNGGCSIFELSLTGRLDLDKLLDFLNSLDSFGAVFEDRDRNILEEFKKNINTVIIEAIEPGIVVLRSRRMLADFLHEYRSDGSVWYSRKHKGFVVKPYRLVDVVNRLRSEGFRIEDKTGILEPRERLRIEFVGKLREYQAEALEAWVENSYRGVIALPTGAGKTIVALAAIARLKLPTLIVVYTKEQVREWLEKIRKFLALPLGMVGAYYSDEKRLAAITVTTYQSAYQHIGLLYNRFGLLVVDEAHHLPADKFKLIAEKILAPYRLALSATPYREDGRHEELFRLVGGVIYEKSLQELAERGFVASFQVIPVLVNLEPDEKKKYEKLKNEYKVLSAGRKVEELVKAASAGDERAKKALQLLSQMRLLVALSRAKLAEAKRIVDSELAKGSKILVFTQYIEQAERVGKILGAPVITSKTDKARRALAFELFKRGRYRVLVLTTVGDEGIDVPDANVGLILSGTSSRRQFIQRLGRLLRPQPGKVSKLYYIAVRGTAEQAILKKIAEEVLASMT</sequence>
<dbReference type="STRING" id="415426.Hbut_1281"/>
<dbReference type="GeneID" id="4782049"/>
<dbReference type="InterPro" id="IPR001650">
    <property type="entry name" value="Helicase_C-like"/>
</dbReference>
<evidence type="ECO:0000256" key="4">
    <source>
        <dbReference type="ARBA" id="ARBA00022840"/>
    </source>
</evidence>
<proteinExistence type="predicted"/>
<dbReference type="SUPFAM" id="SSF52540">
    <property type="entry name" value="P-loop containing nucleoside triphosphate hydrolases"/>
    <property type="match status" value="1"/>
</dbReference>
<dbReference type="PANTHER" id="PTHR11274:SF0">
    <property type="entry name" value="GENERAL TRANSCRIPTION AND DNA REPAIR FACTOR IIH HELICASE SUBUNIT XPB"/>
    <property type="match status" value="1"/>
</dbReference>
<evidence type="ECO:0000313" key="8">
    <source>
        <dbReference type="Proteomes" id="UP000002593"/>
    </source>
</evidence>
<dbReference type="CDD" id="cd17926">
    <property type="entry name" value="DEXHc_RE"/>
    <property type="match status" value="1"/>
</dbReference>
<dbReference type="PROSITE" id="PS51194">
    <property type="entry name" value="HELICASE_CTER"/>
    <property type="match status" value="1"/>
</dbReference>
<evidence type="ECO:0000259" key="6">
    <source>
        <dbReference type="PROSITE" id="PS51194"/>
    </source>
</evidence>
<dbReference type="GO" id="GO:0004386">
    <property type="term" value="F:helicase activity"/>
    <property type="evidence" value="ECO:0007669"/>
    <property type="project" value="UniProtKB-KW"/>
</dbReference>
<feature type="domain" description="Helicase C-terminal" evidence="6">
    <location>
        <begin position="402"/>
        <end position="540"/>
    </location>
</feature>
<dbReference type="SMART" id="SM00490">
    <property type="entry name" value="HELICc"/>
    <property type="match status" value="1"/>
</dbReference>
<dbReference type="HOGENOM" id="CLU_008213_6_0_2"/>
<feature type="domain" description="Helicase ATP-binding" evidence="5">
    <location>
        <begin position="171"/>
        <end position="318"/>
    </location>
</feature>
<dbReference type="InterPro" id="IPR050615">
    <property type="entry name" value="ATP-dep_DNA_Helicase"/>
</dbReference>
<dbReference type="InterPro" id="IPR006935">
    <property type="entry name" value="Helicase/UvrB_N"/>
</dbReference>
<keyword evidence="1" id="KW-0547">Nucleotide-binding</keyword>
<dbReference type="InterPro" id="IPR027417">
    <property type="entry name" value="P-loop_NTPase"/>
</dbReference>
<dbReference type="GO" id="GO:0140097">
    <property type="term" value="F:catalytic activity, acting on DNA"/>
    <property type="evidence" value="ECO:0007669"/>
    <property type="project" value="UniProtKB-ARBA"/>
</dbReference>
<dbReference type="GO" id="GO:0005524">
    <property type="term" value="F:ATP binding"/>
    <property type="evidence" value="ECO:0007669"/>
    <property type="project" value="UniProtKB-KW"/>
</dbReference>
<dbReference type="Proteomes" id="UP000002593">
    <property type="component" value="Chromosome"/>
</dbReference>
<dbReference type="PROSITE" id="PS51192">
    <property type="entry name" value="HELICASE_ATP_BIND_1"/>
    <property type="match status" value="1"/>
</dbReference>
<keyword evidence="8" id="KW-1185">Reference proteome</keyword>
<dbReference type="Pfam" id="PF00271">
    <property type="entry name" value="Helicase_C"/>
    <property type="match status" value="1"/>
</dbReference>
<keyword evidence="3 7" id="KW-0347">Helicase</keyword>
<name>A2BMA0_HYPBU</name>
<evidence type="ECO:0000256" key="2">
    <source>
        <dbReference type="ARBA" id="ARBA00022801"/>
    </source>
</evidence>
<evidence type="ECO:0000256" key="1">
    <source>
        <dbReference type="ARBA" id="ARBA00022741"/>
    </source>
</evidence>
<dbReference type="Gene3D" id="3.40.50.300">
    <property type="entry name" value="P-loop containing nucleotide triphosphate hydrolases"/>
    <property type="match status" value="2"/>
</dbReference>
<dbReference type="Pfam" id="PF04851">
    <property type="entry name" value="ResIII"/>
    <property type="match status" value="1"/>
</dbReference>
<protein>
    <submittedName>
        <fullName evidence="7">DNA or RNA helicases of superfamily II</fullName>
    </submittedName>
</protein>
<evidence type="ECO:0000256" key="3">
    <source>
        <dbReference type="ARBA" id="ARBA00022806"/>
    </source>
</evidence>
<accession>A2BMA0</accession>
<dbReference type="eggNOG" id="arCOG00874">
    <property type="taxonomic scope" value="Archaea"/>
</dbReference>
<dbReference type="SMART" id="SM00487">
    <property type="entry name" value="DEXDc"/>
    <property type="match status" value="1"/>
</dbReference>
<dbReference type="RefSeq" id="WP_011822429.1">
    <property type="nucleotide sequence ID" value="NC_008818.1"/>
</dbReference>
<dbReference type="InterPro" id="IPR014001">
    <property type="entry name" value="Helicase_ATP-bd"/>
</dbReference>
<dbReference type="EnsemblBacteria" id="ABM81111">
    <property type="protein sequence ID" value="ABM81111"/>
    <property type="gene ID" value="Hbut_1281"/>
</dbReference>
<gene>
    <name evidence="7" type="ordered locus">Hbut_1281</name>
</gene>